<dbReference type="EMBL" id="KK198758">
    <property type="protein sequence ID" value="KCW67787.1"/>
    <property type="molecule type" value="Genomic_DNA"/>
</dbReference>
<organism evidence="1">
    <name type="scientific">Eucalyptus grandis</name>
    <name type="common">Flooded gum</name>
    <dbReference type="NCBI Taxonomy" id="71139"/>
    <lineage>
        <taxon>Eukaryota</taxon>
        <taxon>Viridiplantae</taxon>
        <taxon>Streptophyta</taxon>
        <taxon>Embryophyta</taxon>
        <taxon>Tracheophyta</taxon>
        <taxon>Spermatophyta</taxon>
        <taxon>Magnoliopsida</taxon>
        <taxon>eudicotyledons</taxon>
        <taxon>Gunneridae</taxon>
        <taxon>Pentapetalae</taxon>
        <taxon>rosids</taxon>
        <taxon>malvids</taxon>
        <taxon>Myrtales</taxon>
        <taxon>Myrtaceae</taxon>
        <taxon>Myrtoideae</taxon>
        <taxon>Eucalypteae</taxon>
        <taxon>Eucalyptus</taxon>
    </lineage>
</organism>
<dbReference type="AlphaFoldDB" id="A0A059BNI0"/>
<feature type="non-terminal residue" evidence="1">
    <location>
        <position position="46"/>
    </location>
</feature>
<protein>
    <submittedName>
        <fullName evidence="1">Uncharacterized protein</fullName>
    </submittedName>
</protein>
<accession>A0A059BNI0</accession>
<gene>
    <name evidence="1" type="ORF">EUGRSUZ_F015181</name>
</gene>
<name>A0A059BNI0_EUCGR</name>
<reference evidence="1" key="1">
    <citation type="submission" date="2013-07" db="EMBL/GenBank/DDBJ databases">
        <title>The genome of Eucalyptus grandis.</title>
        <authorList>
            <person name="Schmutz J."/>
            <person name="Hayes R."/>
            <person name="Myburg A."/>
            <person name="Tuskan G."/>
            <person name="Grattapaglia D."/>
            <person name="Rokhsar D.S."/>
        </authorList>
    </citation>
    <scope>NUCLEOTIDE SEQUENCE</scope>
    <source>
        <tissue evidence="1">Leaf extractions</tissue>
    </source>
</reference>
<sequence>MGVPIAIIWLQSPHRCRAEILEGFACPTVVPVGYGNHPVYTSSFDR</sequence>
<dbReference type="InParanoid" id="A0A059BNI0"/>
<proteinExistence type="predicted"/>
<evidence type="ECO:0000313" key="1">
    <source>
        <dbReference type="EMBL" id="KCW67787.1"/>
    </source>
</evidence>